<dbReference type="SUPFAM" id="SSF55874">
    <property type="entry name" value="ATPase domain of HSP90 chaperone/DNA topoisomerase II/histidine kinase"/>
    <property type="match status" value="1"/>
</dbReference>
<dbReference type="RefSeq" id="WP_249477570.1">
    <property type="nucleotide sequence ID" value="NZ_CP097218.1"/>
</dbReference>
<dbReference type="Gene3D" id="1.20.5.1930">
    <property type="match status" value="1"/>
</dbReference>
<keyword evidence="7" id="KW-0067">ATP-binding</keyword>
<dbReference type="PANTHER" id="PTHR24421">
    <property type="entry name" value="NITRATE/NITRITE SENSOR PROTEIN NARX-RELATED"/>
    <property type="match status" value="1"/>
</dbReference>
<evidence type="ECO:0000259" key="12">
    <source>
        <dbReference type="Pfam" id="PF07730"/>
    </source>
</evidence>
<evidence type="ECO:0000256" key="7">
    <source>
        <dbReference type="ARBA" id="ARBA00022840"/>
    </source>
</evidence>
<dbReference type="InterPro" id="IPR011712">
    <property type="entry name" value="Sig_transdc_His_kin_sub3_dim/P"/>
</dbReference>
<accession>A0ABY4N575</accession>
<evidence type="ECO:0000256" key="8">
    <source>
        <dbReference type="ARBA" id="ARBA00023012"/>
    </source>
</evidence>
<feature type="compositionally biased region" description="Basic and acidic residues" evidence="10">
    <location>
        <begin position="427"/>
        <end position="438"/>
    </location>
</feature>
<keyword evidence="4" id="KW-0808">Transferase</keyword>
<dbReference type="GO" id="GO:0016301">
    <property type="term" value="F:kinase activity"/>
    <property type="evidence" value="ECO:0007669"/>
    <property type="project" value="UniProtKB-KW"/>
</dbReference>
<organism evidence="13 14">
    <name type="scientific">Brachybacterium kimchii</name>
    <dbReference type="NCBI Taxonomy" id="2942909"/>
    <lineage>
        <taxon>Bacteria</taxon>
        <taxon>Bacillati</taxon>
        <taxon>Actinomycetota</taxon>
        <taxon>Actinomycetes</taxon>
        <taxon>Micrococcales</taxon>
        <taxon>Dermabacteraceae</taxon>
        <taxon>Brachybacterium</taxon>
    </lineage>
</organism>
<comment type="catalytic activity">
    <reaction evidence="1">
        <text>ATP + protein L-histidine = ADP + protein N-phospho-L-histidine.</text>
        <dbReference type="EC" id="2.7.13.3"/>
    </reaction>
</comment>
<keyword evidence="14" id="KW-1185">Reference proteome</keyword>
<feature type="transmembrane region" description="Helical" evidence="11">
    <location>
        <begin position="157"/>
        <end position="175"/>
    </location>
</feature>
<evidence type="ECO:0000313" key="13">
    <source>
        <dbReference type="EMBL" id="UQN28474.1"/>
    </source>
</evidence>
<evidence type="ECO:0000256" key="4">
    <source>
        <dbReference type="ARBA" id="ARBA00022679"/>
    </source>
</evidence>
<keyword evidence="11" id="KW-0812">Transmembrane</keyword>
<feature type="region of interest" description="Disordered" evidence="10">
    <location>
        <begin position="413"/>
        <end position="459"/>
    </location>
</feature>
<keyword evidence="9" id="KW-0175">Coiled coil</keyword>
<evidence type="ECO:0000256" key="9">
    <source>
        <dbReference type="SAM" id="Coils"/>
    </source>
</evidence>
<evidence type="ECO:0000256" key="11">
    <source>
        <dbReference type="SAM" id="Phobius"/>
    </source>
</evidence>
<dbReference type="Gene3D" id="3.30.565.10">
    <property type="entry name" value="Histidine kinase-like ATPase, C-terminal domain"/>
    <property type="match status" value="1"/>
</dbReference>
<feature type="transmembrane region" description="Helical" evidence="11">
    <location>
        <begin position="91"/>
        <end position="117"/>
    </location>
</feature>
<evidence type="ECO:0000313" key="14">
    <source>
        <dbReference type="Proteomes" id="UP001055868"/>
    </source>
</evidence>
<keyword evidence="11" id="KW-1133">Transmembrane helix</keyword>
<dbReference type="EMBL" id="CP097218">
    <property type="protein sequence ID" value="UQN28474.1"/>
    <property type="molecule type" value="Genomic_DNA"/>
</dbReference>
<dbReference type="InterPro" id="IPR036890">
    <property type="entry name" value="HATPase_C_sf"/>
</dbReference>
<dbReference type="Proteomes" id="UP001055868">
    <property type="component" value="Chromosome"/>
</dbReference>
<evidence type="ECO:0000256" key="5">
    <source>
        <dbReference type="ARBA" id="ARBA00022741"/>
    </source>
</evidence>
<feature type="transmembrane region" description="Helical" evidence="11">
    <location>
        <begin position="66"/>
        <end position="85"/>
    </location>
</feature>
<protein>
    <recommendedName>
        <fullName evidence="2">histidine kinase</fullName>
        <ecNumber evidence="2">2.7.13.3</ecNumber>
    </recommendedName>
</protein>
<dbReference type="PANTHER" id="PTHR24421:SF10">
    <property type="entry name" value="NITRATE_NITRITE SENSOR PROTEIN NARQ"/>
    <property type="match status" value="1"/>
</dbReference>
<evidence type="ECO:0000256" key="6">
    <source>
        <dbReference type="ARBA" id="ARBA00022777"/>
    </source>
</evidence>
<proteinExistence type="predicted"/>
<evidence type="ECO:0000256" key="2">
    <source>
        <dbReference type="ARBA" id="ARBA00012438"/>
    </source>
</evidence>
<keyword evidence="8" id="KW-0902">Two-component regulatory system</keyword>
<keyword evidence="6 13" id="KW-0418">Kinase</keyword>
<feature type="coiled-coil region" evidence="9">
    <location>
        <begin position="185"/>
        <end position="223"/>
    </location>
</feature>
<sequence>MTSSPVDAPAPSGVDHPPARGRLVRRLAEAGRMLVISLVCVLLGAAFLVVLFAANYDEYGDRLPGGLGLLLLVDGLVGVLTNIAAGPMRRAGLWNLLLVAPSVLSGSALPAAAVGLARIGSRRDLRTDLAGIAVSALGALGYSVLECWADDAWSWEDGAGVLLSVVFAAAALLWGRVRGTRAVLITSLRSQAATARREREALEREHEALAREHRALVAQAESEQRAAIARDMHDSLSHHLSLIAMHAGALSYRADMPPEQMRDVSATILADARAANSELRHVLSALRTDDAEPLPTGAQIGEQIERARSEGQDVRLEWMGTDPHDVDAAGSALVVTLSRAVRELLTNARKHAPGQPLVLRIAHETGMLRLTSRNTVPEEVRTAASELGSGLGLTGLRERVRLLGGTMRAEAAVAASGADTDDDTDDDHSPAEHQRDAPAFEVELSLPWPDHRSRDEDDA</sequence>
<dbReference type="Pfam" id="PF07730">
    <property type="entry name" value="HisKA_3"/>
    <property type="match status" value="1"/>
</dbReference>
<keyword evidence="3" id="KW-0597">Phosphoprotein</keyword>
<evidence type="ECO:0000256" key="1">
    <source>
        <dbReference type="ARBA" id="ARBA00000085"/>
    </source>
</evidence>
<evidence type="ECO:0000256" key="10">
    <source>
        <dbReference type="SAM" id="MobiDB-lite"/>
    </source>
</evidence>
<feature type="transmembrane region" description="Helical" evidence="11">
    <location>
        <begin position="129"/>
        <end position="145"/>
    </location>
</feature>
<feature type="domain" description="Signal transduction histidine kinase subgroup 3 dimerisation and phosphoacceptor" evidence="12">
    <location>
        <begin position="225"/>
        <end position="290"/>
    </location>
</feature>
<evidence type="ECO:0000256" key="3">
    <source>
        <dbReference type="ARBA" id="ARBA00022553"/>
    </source>
</evidence>
<reference evidence="13" key="1">
    <citation type="submission" date="2022-05" db="EMBL/GenBank/DDBJ databases">
        <title>Genomic analysis of Brachybacterium sp. CBA3104.</title>
        <authorList>
            <person name="Roh S.W."/>
            <person name="Kim Y.B."/>
            <person name="Kim Y."/>
        </authorList>
    </citation>
    <scope>NUCLEOTIDE SEQUENCE</scope>
    <source>
        <strain evidence="13">CBA3104</strain>
    </source>
</reference>
<keyword evidence="11" id="KW-0472">Membrane</keyword>
<dbReference type="InterPro" id="IPR050482">
    <property type="entry name" value="Sensor_HK_TwoCompSys"/>
</dbReference>
<name>A0ABY4N575_9MICO</name>
<dbReference type="EC" id="2.7.13.3" evidence="2"/>
<keyword evidence="5" id="KW-0547">Nucleotide-binding</keyword>
<feature type="compositionally biased region" description="Basic and acidic residues" evidence="10">
    <location>
        <begin position="449"/>
        <end position="459"/>
    </location>
</feature>
<feature type="transmembrane region" description="Helical" evidence="11">
    <location>
        <begin position="33"/>
        <end position="54"/>
    </location>
</feature>
<gene>
    <name evidence="13" type="ORF">M4486_12600</name>
</gene>